<comment type="caution">
    <text evidence="14">The sequence shown here is derived from an EMBL/GenBank/DDBJ whole genome shotgun (WGS) entry which is preliminary data.</text>
</comment>
<dbReference type="GO" id="GO:0009274">
    <property type="term" value="C:peptidoglycan-based cell wall"/>
    <property type="evidence" value="ECO:0007669"/>
    <property type="project" value="InterPro"/>
</dbReference>
<dbReference type="InterPro" id="IPR001264">
    <property type="entry name" value="Glyco_trans_51"/>
</dbReference>
<organism evidence="14 15">
    <name type="scientific">Solilutibacter silvestris</name>
    <dbReference type="NCBI Taxonomy" id="1645665"/>
    <lineage>
        <taxon>Bacteria</taxon>
        <taxon>Pseudomonadati</taxon>
        <taxon>Pseudomonadota</taxon>
        <taxon>Gammaproteobacteria</taxon>
        <taxon>Lysobacterales</taxon>
        <taxon>Lysobacteraceae</taxon>
        <taxon>Solilutibacter</taxon>
    </lineage>
</organism>
<feature type="domain" description="Glycosyl transferase family 51" evidence="13">
    <location>
        <begin position="81"/>
        <end position="256"/>
    </location>
</feature>
<dbReference type="PANTHER" id="PTHR30400">
    <property type="entry name" value="MONOFUNCTIONAL BIOSYNTHETIC PEPTIDOGLYCAN TRANSGLYCOSYLASE"/>
    <property type="match status" value="1"/>
</dbReference>
<evidence type="ECO:0000256" key="6">
    <source>
        <dbReference type="ARBA" id="ARBA00022960"/>
    </source>
</evidence>
<dbReference type="InterPro" id="IPR011812">
    <property type="entry name" value="Pep_trsgly"/>
</dbReference>
<dbReference type="GO" id="GO:0071555">
    <property type="term" value="P:cell wall organization"/>
    <property type="evidence" value="ECO:0007669"/>
    <property type="project" value="UniProtKB-KW"/>
</dbReference>
<evidence type="ECO:0000256" key="2">
    <source>
        <dbReference type="ARBA" id="ARBA00022519"/>
    </source>
</evidence>
<evidence type="ECO:0000256" key="4">
    <source>
        <dbReference type="ARBA" id="ARBA00022679"/>
    </source>
</evidence>
<comment type="function">
    <text evidence="11">Peptidoglycan polymerase that catalyzes glycan chain elongation from lipid-linked precursors.</text>
</comment>
<comment type="pathway">
    <text evidence="11">Cell wall biogenesis; peptidoglycan biosynthesis.</text>
</comment>
<evidence type="ECO:0000259" key="13">
    <source>
        <dbReference type="Pfam" id="PF00912"/>
    </source>
</evidence>
<keyword evidence="8 11" id="KW-1133">Transmembrane helix</keyword>
<protein>
    <recommendedName>
        <fullName evidence="11">Biosynthetic peptidoglycan transglycosylase</fullName>
        <ecNumber evidence="11">2.4.99.28</ecNumber>
    </recommendedName>
    <alternativeName>
        <fullName evidence="11">Glycan polymerase</fullName>
    </alternativeName>
    <alternativeName>
        <fullName evidence="11">Peptidoglycan glycosyltransferase MtgA</fullName>
        <shortName evidence="11">PGT</shortName>
    </alternativeName>
</protein>
<accession>A0A2K1PXA7</accession>
<dbReference type="InterPro" id="IPR023346">
    <property type="entry name" value="Lysozyme-like_dom_sf"/>
</dbReference>
<evidence type="ECO:0000313" key="15">
    <source>
        <dbReference type="Proteomes" id="UP000236220"/>
    </source>
</evidence>
<dbReference type="NCBIfam" id="TIGR02070">
    <property type="entry name" value="mono_pep_trsgly"/>
    <property type="match status" value="1"/>
</dbReference>
<keyword evidence="10 11" id="KW-0961">Cell wall biogenesis/degradation</keyword>
<dbReference type="InterPro" id="IPR036950">
    <property type="entry name" value="PBP_transglycosylase"/>
</dbReference>
<evidence type="ECO:0000256" key="3">
    <source>
        <dbReference type="ARBA" id="ARBA00022676"/>
    </source>
</evidence>
<keyword evidence="6 11" id="KW-0133">Cell shape</keyword>
<dbReference type="GO" id="GO:0008955">
    <property type="term" value="F:peptidoglycan glycosyltransferase activity"/>
    <property type="evidence" value="ECO:0007669"/>
    <property type="project" value="UniProtKB-UniRule"/>
</dbReference>
<reference evidence="14 15" key="1">
    <citation type="submission" date="2017-08" db="EMBL/GenBank/DDBJ databases">
        <title>Lysobacter sylvestris genome.</title>
        <authorList>
            <person name="Zhang D.-C."/>
            <person name="Albuquerque L."/>
            <person name="Franca L."/>
            <person name="Froufe H.J.C."/>
            <person name="Barroso C."/>
            <person name="Egas C."/>
            <person name="Da Costa M."/>
            <person name="Margesin R."/>
        </authorList>
    </citation>
    <scope>NUCLEOTIDE SEQUENCE [LARGE SCALE GENOMIC DNA]</scope>
    <source>
        <strain evidence="14 15">AM20-91</strain>
    </source>
</reference>
<dbReference type="Gene3D" id="1.10.3810.10">
    <property type="entry name" value="Biosynthetic peptidoglycan transglycosylase-like"/>
    <property type="match status" value="1"/>
</dbReference>
<dbReference type="AlphaFoldDB" id="A0A2K1PXA7"/>
<dbReference type="Pfam" id="PF00912">
    <property type="entry name" value="Transgly"/>
    <property type="match status" value="1"/>
</dbReference>
<dbReference type="Proteomes" id="UP000236220">
    <property type="component" value="Unassembled WGS sequence"/>
</dbReference>
<evidence type="ECO:0000256" key="8">
    <source>
        <dbReference type="ARBA" id="ARBA00022989"/>
    </source>
</evidence>
<name>A0A2K1PXA7_9GAMM</name>
<dbReference type="GO" id="GO:0016763">
    <property type="term" value="F:pentosyltransferase activity"/>
    <property type="evidence" value="ECO:0007669"/>
    <property type="project" value="InterPro"/>
</dbReference>
<dbReference type="HAMAP" id="MF_00766">
    <property type="entry name" value="PGT_MtgA"/>
    <property type="match status" value="1"/>
</dbReference>
<comment type="similarity">
    <text evidence="11">Belongs to the glycosyltransferase 51 family.</text>
</comment>
<feature type="compositionally biased region" description="Polar residues" evidence="12">
    <location>
        <begin position="1"/>
        <end position="11"/>
    </location>
</feature>
<comment type="catalytic activity">
    <reaction evidence="11">
        <text>[GlcNAc-(1-&gt;4)-Mur2Ac(oyl-L-Ala-gamma-D-Glu-L-Lys-D-Ala-D-Ala)](n)-di-trans,octa-cis-undecaprenyl diphosphate + beta-D-GlcNAc-(1-&gt;4)-Mur2Ac(oyl-L-Ala-gamma-D-Glu-L-Lys-D-Ala-D-Ala)-di-trans,octa-cis-undecaprenyl diphosphate = [GlcNAc-(1-&gt;4)-Mur2Ac(oyl-L-Ala-gamma-D-Glu-L-Lys-D-Ala-D-Ala)](n+1)-di-trans,octa-cis-undecaprenyl diphosphate + di-trans,octa-cis-undecaprenyl diphosphate + H(+)</text>
        <dbReference type="Rhea" id="RHEA:23708"/>
        <dbReference type="Rhea" id="RHEA-COMP:9602"/>
        <dbReference type="Rhea" id="RHEA-COMP:9603"/>
        <dbReference type="ChEBI" id="CHEBI:15378"/>
        <dbReference type="ChEBI" id="CHEBI:58405"/>
        <dbReference type="ChEBI" id="CHEBI:60033"/>
        <dbReference type="ChEBI" id="CHEBI:78435"/>
        <dbReference type="EC" id="2.4.99.28"/>
    </reaction>
</comment>
<comment type="subcellular location">
    <subcellularLocation>
        <location evidence="11">Cell inner membrane</location>
        <topology evidence="11">Single-pass membrane protein</topology>
    </subcellularLocation>
</comment>
<keyword evidence="9 11" id="KW-0472">Membrane</keyword>
<dbReference type="OrthoDB" id="9766909at2"/>
<keyword evidence="2 11" id="KW-0997">Cell inner membrane</keyword>
<dbReference type="RefSeq" id="WP_103075971.1">
    <property type="nucleotide sequence ID" value="NZ_NPZB01000002.1"/>
</dbReference>
<dbReference type="EMBL" id="NPZB01000002">
    <property type="protein sequence ID" value="PNS07424.1"/>
    <property type="molecule type" value="Genomic_DNA"/>
</dbReference>
<dbReference type="GO" id="GO:0005886">
    <property type="term" value="C:plasma membrane"/>
    <property type="evidence" value="ECO:0007669"/>
    <property type="project" value="UniProtKB-SubCell"/>
</dbReference>
<evidence type="ECO:0000256" key="1">
    <source>
        <dbReference type="ARBA" id="ARBA00022475"/>
    </source>
</evidence>
<feature type="region of interest" description="Disordered" evidence="12">
    <location>
        <begin position="1"/>
        <end position="21"/>
    </location>
</feature>
<dbReference type="GO" id="GO:0009252">
    <property type="term" value="P:peptidoglycan biosynthetic process"/>
    <property type="evidence" value="ECO:0007669"/>
    <property type="project" value="UniProtKB-UniRule"/>
</dbReference>
<evidence type="ECO:0000256" key="11">
    <source>
        <dbReference type="HAMAP-Rule" id="MF_00766"/>
    </source>
</evidence>
<dbReference type="GO" id="GO:0008360">
    <property type="term" value="P:regulation of cell shape"/>
    <property type="evidence" value="ECO:0007669"/>
    <property type="project" value="UniProtKB-KW"/>
</dbReference>
<keyword evidence="7 11" id="KW-0573">Peptidoglycan synthesis</keyword>
<evidence type="ECO:0000256" key="7">
    <source>
        <dbReference type="ARBA" id="ARBA00022984"/>
    </source>
</evidence>
<feature type="transmembrane region" description="Helical" evidence="11">
    <location>
        <begin position="31"/>
        <end position="53"/>
    </location>
</feature>
<gene>
    <name evidence="11" type="primary">mtgA</name>
    <name evidence="14" type="ORF">Lysil_1600</name>
</gene>
<evidence type="ECO:0000313" key="14">
    <source>
        <dbReference type="EMBL" id="PNS07424.1"/>
    </source>
</evidence>
<dbReference type="UniPathway" id="UPA00219"/>
<keyword evidence="1 11" id="KW-1003">Cell membrane</keyword>
<keyword evidence="4 11" id="KW-0808">Transferase</keyword>
<evidence type="ECO:0000256" key="12">
    <source>
        <dbReference type="SAM" id="MobiDB-lite"/>
    </source>
</evidence>
<dbReference type="EC" id="2.4.99.28" evidence="11"/>
<dbReference type="SUPFAM" id="SSF53955">
    <property type="entry name" value="Lysozyme-like"/>
    <property type="match status" value="1"/>
</dbReference>
<evidence type="ECO:0000256" key="5">
    <source>
        <dbReference type="ARBA" id="ARBA00022692"/>
    </source>
</evidence>
<keyword evidence="5 11" id="KW-0812">Transmembrane</keyword>
<evidence type="ECO:0000256" key="10">
    <source>
        <dbReference type="ARBA" id="ARBA00023316"/>
    </source>
</evidence>
<keyword evidence="3 11" id="KW-0328">Glycosyltransferase</keyword>
<keyword evidence="15" id="KW-1185">Reference proteome</keyword>
<dbReference type="PANTHER" id="PTHR30400:SF0">
    <property type="entry name" value="BIOSYNTHETIC PEPTIDOGLYCAN TRANSGLYCOSYLASE"/>
    <property type="match status" value="1"/>
</dbReference>
<proteinExistence type="inferred from homology"/>
<evidence type="ECO:0000256" key="9">
    <source>
        <dbReference type="ARBA" id="ARBA00023136"/>
    </source>
</evidence>
<sequence>MGRSSVNSNGDASLDAQGTRRGSRRKRLRKWLLWLPAIALGFSILQVASLRVINPPFSSFMAIRLLGAWLSGDGGFRVAYDWRPLAKISPSLPVAVMASEDQKFAEHDGFDFDAIQAAERYNARMKARAEARGRPVTKVRGASTISQQTAKNLFLWQGDGVLRWARKGLEVWYTFLMEHLLPKERILELYVNIAEFGDGVYGAQAASRSFFGVDASRMSSAQAARLAAVLPSPRRFSAAHPSTYVLRRANAIQRQMGNLGGVDALQDVEDAGR</sequence>